<evidence type="ECO:0000256" key="3">
    <source>
        <dbReference type="ARBA" id="ARBA00022448"/>
    </source>
</evidence>
<gene>
    <name evidence="10" type="primary">rarD</name>
    <name evidence="10" type="ORF">FYK55_04810</name>
</gene>
<dbReference type="InterPro" id="IPR004626">
    <property type="entry name" value="RarD"/>
</dbReference>
<dbReference type="InterPro" id="IPR000620">
    <property type="entry name" value="EamA_dom"/>
</dbReference>
<evidence type="ECO:0000259" key="9">
    <source>
        <dbReference type="Pfam" id="PF00892"/>
    </source>
</evidence>
<dbReference type="Proteomes" id="UP000324479">
    <property type="component" value="Unassembled WGS sequence"/>
</dbReference>
<dbReference type="NCBIfam" id="TIGR00688">
    <property type="entry name" value="rarD"/>
    <property type="match status" value="1"/>
</dbReference>
<feature type="transmembrane region" description="Helical" evidence="8">
    <location>
        <begin position="133"/>
        <end position="151"/>
    </location>
</feature>
<dbReference type="EMBL" id="VWOX01000002">
    <property type="protein sequence ID" value="KAA5546214.1"/>
    <property type="molecule type" value="Genomic_DNA"/>
</dbReference>
<keyword evidence="11" id="KW-1185">Reference proteome</keyword>
<sequence length="314" mass="33807">MSASTRFGAMLAIAAQVLWGLFPIYWNLLGQMATTHLVAHRILWAFVFSLLIAAVRFFFSDVSRRAALLAALRDRRTWITYGTAGALVATNWLAFLWAVNHDRVLFSSLGYYINPLFNVLLGVLVLGERLSGLRWFAITLAAVGVTVMALAGGEVPWVSFVMASSFALYALVKKKAKLDALNGLLIETTVLLLPTLVFLACVQPAGSGVFGGVDATTKGLLVFGGLLTITPLALFAGAAHRAPLSLLGILQYIGPTLQFAVGAFYFGEPLSTAALIGFAFVWTGVAVFLLPRRSIDARWQRAELVAGRANAKRG</sequence>
<feature type="transmembrane region" description="Helical" evidence="8">
    <location>
        <begin position="246"/>
        <end position="266"/>
    </location>
</feature>
<keyword evidence="6 8" id="KW-1133">Transmembrane helix</keyword>
<keyword evidence="3" id="KW-0813">Transport</keyword>
<dbReference type="GO" id="GO:0005886">
    <property type="term" value="C:plasma membrane"/>
    <property type="evidence" value="ECO:0007669"/>
    <property type="project" value="UniProtKB-SubCell"/>
</dbReference>
<comment type="similarity">
    <text evidence="2">Belongs to the EamA transporter family.</text>
</comment>
<evidence type="ECO:0000256" key="4">
    <source>
        <dbReference type="ARBA" id="ARBA00022475"/>
    </source>
</evidence>
<keyword evidence="5 8" id="KW-0812">Transmembrane</keyword>
<dbReference type="RefSeq" id="WP_150075221.1">
    <property type="nucleotide sequence ID" value="NZ_VWOX01000002.1"/>
</dbReference>
<keyword evidence="7 8" id="KW-0472">Membrane</keyword>
<dbReference type="SUPFAM" id="SSF103481">
    <property type="entry name" value="Multidrug resistance efflux transporter EmrE"/>
    <property type="match status" value="2"/>
</dbReference>
<protein>
    <submittedName>
        <fullName evidence="10">EamA family transporter RarD</fullName>
    </submittedName>
</protein>
<dbReference type="InterPro" id="IPR037185">
    <property type="entry name" value="EmrE-like"/>
</dbReference>
<feature type="transmembrane region" description="Helical" evidence="8">
    <location>
        <begin position="157"/>
        <end position="172"/>
    </location>
</feature>
<feature type="transmembrane region" description="Helical" evidence="8">
    <location>
        <begin position="220"/>
        <end position="239"/>
    </location>
</feature>
<dbReference type="Pfam" id="PF00892">
    <property type="entry name" value="EamA"/>
    <property type="match status" value="1"/>
</dbReference>
<evidence type="ECO:0000256" key="6">
    <source>
        <dbReference type="ARBA" id="ARBA00022989"/>
    </source>
</evidence>
<evidence type="ECO:0000313" key="10">
    <source>
        <dbReference type="EMBL" id="KAA5546214.1"/>
    </source>
</evidence>
<evidence type="ECO:0000256" key="8">
    <source>
        <dbReference type="SAM" id="Phobius"/>
    </source>
</evidence>
<feature type="transmembrane region" description="Helical" evidence="8">
    <location>
        <begin position="184"/>
        <end position="205"/>
    </location>
</feature>
<comment type="subcellular location">
    <subcellularLocation>
        <location evidence="1">Cell membrane</location>
        <topology evidence="1">Multi-pass membrane protein</topology>
    </subcellularLocation>
</comment>
<comment type="caution">
    <text evidence="10">The sequence shown here is derived from an EMBL/GenBank/DDBJ whole genome shotgun (WGS) entry which is preliminary data.</text>
</comment>
<feature type="transmembrane region" description="Helical" evidence="8">
    <location>
        <begin position="272"/>
        <end position="291"/>
    </location>
</feature>
<keyword evidence="4" id="KW-1003">Cell membrane</keyword>
<evidence type="ECO:0000256" key="5">
    <source>
        <dbReference type="ARBA" id="ARBA00022692"/>
    </source>
</evidence>
<dbReference type="AlphaFoldDB" id="A0A5M6DF77"/>
<feature type="domain" description="EamA" evidence="9">
    <location>
        <begin position="7"/>
        <end position="148"/>
    </location>
</feature>
<organism evidence="10 11">
    <name type="scientific">Roseiconus nitratireducens</name>
    <dbReference type="NCBI Taxonomy" id="2605748"/>
    <lineage>
        <taxon>Bacteria</taxon>
        <taxon>Pseudomonadati</taxon>
        <taxon>Planctomycetota</taxon>
        <taxon>Planctomycetia</taxon>
        <taxon>Pirellulales</taxon>
        <taxon>Pirellulaceae</taxon>
        <taxon>Roseiconus</taxon>
    </lineage>
</organism>
<proteinExistence type="inferred from homology"/>
<evidence type="ECO:0000256" key="1">
    <source>
        <dbReference type="ARBA" id="ARBA00004651"/>
    </source>
</evidence>
<evidence type="ECO:0000256" key="7">
    <source>
        <dbReference type="ARBA" id="ARBA00023136"/>
    </source>
</evidence>
<evidence type="ECO:0000256" key="2">
    <source>
        <dbReference type="ARBA" id="ARBA00007362"/>
    </source>
</evidence>
<feature type="transmembrane region" description="Helical" evidence="8">
    <location>
        <begin position="7"/>
        <end position="26"/>
    </location>
</feature>
<evidence type="ECO:0000313" key="11">
    <source>
        <dbReference type="Proteomes" id="UP000324479"/>
    </source>
</evidence>
<accession>A0A5M6DF77</accession>
<feature type="transmembrane region" description="Helical" evidence="8">
    <location>
        <begin position="105"/>
        <end position="126"/>
    </location>
</feature>
<name>A0A5M6DF77_9BACT</name>
<reference evidence="10 11" key="1">
    <citation type="submission" date="2019-08" db="EMBL/GenBank/DDBJ databases">
        <authorList>
            <person name="Dhanesh K."/>
            <person name="Kumar G."/>
            <person name="Sasikala C."/>
            <person name="Venkata Ramana C."/>
        </authorList>
    </citation>
    <scope>NUCLEOTIDE SEQUENCE [LARGE SCALE GENOMIC DNA]</scope>
    <source>
        <strain evidence="10 11">JC645</strain>
    </source>
</reference>
<feature type="transmembrane region" description="Helical" evidence="8">
    <location>
        <begin position="79"/>
        <end position="99"/>
    </location>
</feature>
<feature type="transmembrane region" description="Helical" evidence="8">
    <location>
        <begin position="38"/>
        <end position="59"/>
    </location>
</feature>